<dbReference type="Proteomes" id="UP000198546">
    <property type="component" value="Chromosome i"/>
</dbReference>
<dbReference type="InterPro" id="IPR000073">
    <property type="entry name" value="AB_hydrolase_1"/>
</dbReference>
<keyword evidence="3" id="KW-1185">Reference proteome</keyword>
<dbReference type="InterPro" id="IPR053145">
    <property type="entry name" value="AB_hydrolase_Est10"/>
</dbReference>
<dbReference type="PANTHER" id="PTHR43265">
    <property type="entry name" value="ESTERASE ESTD"/>
    <property type="match status" value="1"/>
</dbReference>
<dbReference type="STRING" id="675864.SAMN04489747_3190"/>
<dbReference type="OrthoDB" id="63034at2"/>
<sequence>MTHSSDVTWKLDDITMEGTVVCPDGEGPFPAVVFVAGSGPTDRDWCSPLLPGGNGSARLMAEAFAGAGIASLRYDKRASGPHARENAAKLIGTISMQSHLDELVAAVTVLARQDCVDPSRIFGLGHSEGTLHVLHHATTTLDVPFAGIILAAPPGRPMQAVLLSQLARQPQLLGAPELMTRVREAVARYAAGQPMDLDPSLPDSVKTALASFETPANLPFGRELWIESAADSLVEIEIPALVLIGAKDLQVDVHADGEPLREAAAGMDDVMFAFPANANHVFKEDLRDTAEIAASPGSGYNEPGTRLDPESLELILTWLSATGRWSEPVREF</sequence>
<dbReference type="InterPro" id="IPR029058">
    <property type="entry name" value="AB_hydrolase_fold"/>
</dbReference>
<organism evidence="2 3">
    <name type="scientific">Auraticoccus monumenti</name>
    <dbReference type="NCBI Taxonomy" id="675864"/>
    <lineage>
        <taxon>Bacteria</taxon>
        <taxon>Bacillati</taxon>
        <taxon>Actinomycetota</taxon>
        <taxon>Actinomycetes</taxon>
        <taxon>Propionibacteriales</taxon>
        <taxon>Propionibacteriaceae</taxon>
        <taxon>Auraticoccus</taxon>
    </lineage>
</organism>
<dbReference type="SUPFAM" id="SSF53474">
    <property type="entry name" value="alpha/beta-Hydrolases"/>
    <property type="match status" value="1"/>
</dbReference>
<protein>
    <recommendedName>
        <fullName evidence="1">AB hydrolase-1 domain-containing protein</fullName>
    </recommendedName>
</protein>
<dbReference type="EMBL" id="LT629688">
    <property type="protein sequence ID" value="SDE35389.1"/>
    <property type="molecule type" value="Genomic_DNA"/>
</dbReference>
<dbReference type="RefSeq" id="WP_090594897.1">
    <property type="nucleotide sequence ID" value="NZ_LT629688.1"/>
</dbReference>
<reference evidence="2 3" key="1">
    <citation type="submission" date="2016-10" db="EMBL/GenBank/DDBJ databases">
        <authorList>
            <person name="de Groot N.N."/>
        </authorList>
    </citation>
    <scope>NUCLEOTIDE SEQUENCE [LARGE SCALE GENOMIC DNA]</scope>
    <source>
        <strain evidence="2 3">MON 2.2</strain>
    </source>
</reference>
<dbReference type="PANTHER" id="PTHR43265:SF1">
    <property type="entry name" value="ESTERASE ESTD"/>
    <property type="match status" value="1"/>
</dbReference>
<evidence type="ECO:0000259" key="1">
    <source>
        <dbReference type="Pfam" id="PF12697"/>
    </source>
</evidence>
<dbReference type="AlphaFoldDB" id="A0A1G7C7U6"/>
<dbReference type="Gene3D" id="3.40.50.1820">
    <property type="entry name" value="alpha/beta hydrolase"/>
    <property type="match status" value="1"/>
</dbReference>
<dbReference type="GO" id="GO:0052689">
    <property type="term" value="F:carboxylic ester hydrolase activity"/>
    <property type="evidence" value="ECO:0007669"/>
    <property type="project" value="TreeGrafter"/>
</dbReference>
<proteinExistence type="predicted"/>
<accession>A0A1G7C7U6</accession>
<evidence type="ECO:0000313" key="3">
    <source>
        <dbReference type="Proteomes" id="UP000198546"/>
    </source>
</evidence>
<gene>
    <name evidence="2" type="ORF">SAMN04489747_3190</name>
</gene>
<feature type="domain" description="AB hydrolase-1" evidence="1">
    <location>
        <begin position="32"/>
        <end position="271"/>
    </location>
</feature>
<dbReference type="Pfam" id="PF12697">
    <property type="entry name" value="Abhydrolase_6"/>
    <property type="match status" value="1"/>
</dbReference>
<name>A0A1G7C7U6_9ACTN</name>
<evidence type="ECO:0000313" key="2">
    <source>
        <dbReference type="EMBL" id="SDE35389.1"/>
    </source>
</evidence>